<organism evidence="5 6">
    <name type="scientific">Cladophialophora chaetospira</name>
    <dbReference type="NCBI Taxonomy" id="386627"/>
    <lineage>
        <taxon>Eukaryota</taxon>
        <taxon>Fungi</taxon>
        <taxon>Dikarya</taxon>
        <taxon>Ascomycota</taxon>
        <taxon>Pezizomycotina</taxon>
        <taxon>Eurotiomycetes</taxon>
        <taxon>Chaetothyriomycetidae</taxon>
        <taxon>Chaetothyriales</taxon>
        <taxon>Herpotrichiellaceae</taxon>
        <taxon>Cladophialophora</taxon>
    </lineage>
</organism>
<evidence type="ECO:0000259" key="3">
    <source>
        <dbReference type="Pfam" id="PF10433"/>
    </source>
</evidence>
<dbReference type="InterPro" id="IPR058543">
    <property type="entry name" value="Beta-prop_RSE1/DDB1/CPSF1_2nd"/>
</dbReference>
<comment type="caution">
    <text evidence="5">The sequence shown here is derived from an EMBL/GenBank/DDBJ whole genome shotgun (WGS) entry which is preliminary data.</text>
</comment>
<evidence type="ECO:0000313" key="5">
    <source>
        <dbReference type="EMBL" id="KAJ9607327.1"/>
    </source>
</evidence>
<sequence length="1300" mass="144833">MATVNGFRRKSKSSSPDQARGQIQERVGLLSRTLSSSSSIRWILPARIRSPSKNDVVFVGHTFIQLHEFQDSGQLIDTTAKLDFGTPITDAKVISATLETIPVVDAILKQERDVERFSIRGGPVNDGQPPQILVLITRDNELIYVYARENDIGDAQLVFARRPFLRGVDLPSSECRDIAVDPESRALAVASPSGYFGVFKLRSLDEIKSQIEGWEPLNNASFRPSDEQRFIQVDGKILLMSFLPSPEGDPNKVVLLLLVCSDDERKETYQFLYKWDTTRPLQTIKPMNCSGRRLKEDQLPTMLIPSTRAYSYMVVMPGGITYYENVQSSEMKRVNCRFAEDSKGKLEWTQWSRPRRHTQYLQRRDDIVILREDGLLRNFLIDKHSSTKFSTNNTIGHLGFSVDTAFCMLSGPPAKGGDILIVGGSMTDGGVFHVSARGSPERIQAIETLAPLNDIVAGPLIPASGEDTARHPGIAGRLYACSGPHDGRGQVSEIRYGLEAQIGWKMEFPDAAMVDQLFSLEIRRINELLLLTSHTTSSSMVAFELETQDISFTDSETHPGFDFDHPTLAAKVINGDTVIQVTTTGARAILIQANDVVKKLRHLKSKFEHATFFDDGHLIAATRRGDTGPELCLLNIETAEDGRLQFGVSRPMQLRYPPSSICCMETENSQLIVVGTATGGLLGYDETMQLVFQHQIEDLSSAIKSTVISSLAALSHKSGGPVLLLCGLRTGAVLCIELKNRSRNSSSIDVRCAEVFQVGATAVRIVQDKGRSSSTESPSANILCEYTTHRITLHPNSAVVDYSFHALWVTDRTNPSAQPLVNAIYRVPKLESGFDQPGGLLICATEAELLFCSVIAQEHGIARHLRLKGIPKRMLYSEFLKQFAVAFSTLGDPYEPPTRRPTTVPLLPGEKDPADRPPRKIQRIGLELVTTTLRFPVASEDGGSTFSTLVTGDDSDILHDFIDWKPTDDIHHYEWLVLALEQPSIVPPGPGHGRVVGVNAKSLLKGKPDPSPKVIYKDKYPVTAICAYKKSSLLIACGREIVLRHLDFKTRRWETLSKHPIPSLANAMSCQGSLICVATREHSLFVLVERNGKLHQHKCDGRMRHAKDIAMLDTSTAVLASADADGTEIIGFSGMNKENSEANPLFQAKMAGHIHRFQLDTLRGSQKSERTRFYGATLDGTLFHFSFLRYKEWKLLHFVEGMSYLDRKAIKAAPMQRRDAEDREYTWRPASFRPKDMHVRGDRLLMMIEEGPHNLRNVLKGSERRESFDALVREVIGETEEPVEVAIAWMRKLLRYPSHA</sequence>
<keyword evidence="6" id="KW-1185">Reference proteome</keyword>
<name>A0AA38X5S0_9EURO</name>
<dbReference type="InterPro" id="IPR050358">
    <property type="entry name" value="RSE1/DDB1/CFT1"/>
</dbReference>
<evidence type="ECO:0000313" key="6">
    <source>
        <dbReference type="Proteomes" id="UP001172673"/>
    </source>
</evidence>
<evidence type="ECO:0000256" key="1">
    <source>
        <dbReference type="ARBA" id="ARBA00022664"/>
    </source>
</evidence>
<proteinExistence type="predicted"/>
<dbReference type="Pfam" id="PF10433">
    <property type="entry name" value="Beta-prop_RSE1_1st"/>
    <property type="match status" value="1"/>
</dbReference>
<dbReference type="PANTHER" id="PTHR10644">
    <property type="entry name" value="DNA REPAIR/RNA PROCESSING CPSF FAMILY"/>
    <property type="match status" value="1"/>
</dbReference>
<feature type="region of interest" description="Disordered" evidence="2">
    <location>
        <begin position="894"/>
        <end position="918"/>
    </location>
</feature>
<feature type="domain" description="RSE1/DDB1/CPSF1 first beta-propeller" evidence="3">
    <location>
        <begin position="39"/>
        <end position="448"/>
    </location>
</feature>
<keyword evidence="1" id="KW-0507">mRNA processing</keyword>
<dbReference type="GO" id="GO:0006397">
    <property type="term" value="P:mRNA processing"/>
    <property type="evidence" value="ECO:0007669"/>
    <property type="project" value="UniProtKB-KW"/>
</dbReference>
<evidence type="ECO:0000259" key="4">
    <source>
        <dbReference type="Pfam" id="PF23726"/>
    </source>
</evidence>
<dbReference type="InterPro" id="IPR018846">
    <property type="entry name" value="Beta-prop_RSE1/DDB1/CPSF1_1st"/>
</dbReference>
<dbReference type="Proteomes" id="UP001172673">
    <property type="component" value="Unassembled WGS sequence"/>
</dbReference>
<feature type="compositionally biased region" description="Basic and acidic residues" evidence="2">
    <location>
        <begin position="909"/>
        <end position="918"/>
    </location>
</feature>
<evidence type="ECO:0008006" key="7">
    <source>
        <dbReference type="Google" id="ProtNLM"/>
    </source>
</evidence>
<feature type="domain" description="RSE1/DDB1/CPSF1 second beta-propeller" evidence="4">
    <location>
        <begin position="513"/>
        <end position="820"/>
    </location>
</feature>
<dbReference type="InterPro" id="IPR015943">
    <property type="entry name" value="WD40/YVTN_repeat-like_dom_sf"/>
</dbReference>
<dbReference type="Pfam" id="PF23726">
    <property type="entry name" value="Beta-prop_RSE1_2nd"/>
    <property type="match status" value="1"/>
</dbReference>
<feature type="region of interest" description="Disordered" evidence="2">
    <location>
        <begin position="1"/>
        <end position="21"/>
    </location>
</feature>
<dbReference type="SUPFAM" id="SSF50978">
    <property type="entry name" value="WD40 repeat-like"/>
    <property type="match status" value="1"/>
</dbReference>
<accession>A0AA38X5S0</accession>
<dbReference type="EMBL" id="JAPDRK010000012">
    <property type="protein sequence ID" value="KAJ9607327.1"/>
    <property type="molecule type" value="Genomic_DNA"/>
</dbReference>
<reference evidence="5" key="1">
    <citation type="submission" date="2022-10" db="EMBL/GenBank/DDBJ databases">
        <title>Culturing micro-colonial fungi from biological soil crusts in the Mojave desert and describing Neophaeococcomyces mojavensis, and introducing the new genera and species Taxawa tesnikishii.</title>
        <authorList>
            <person name="Kurbessoian T."/>
            <person name="Stajich J.E."/>
        </authorList>
    </citation>
    <scope>NUCLEOTIDE SEQUENCE</scope>
    <source>
        <strain evidence="5">TK_41</strain>
    </source>
</reference>
<protein>
    <recommendedName>
        <fullName evidence="7">Cleavage/polyadenylation specificity factor A subunit N-terminal domain-containing protein</fullName>
    </recommendedName>
</protein>
<evidence type="ECO:0000256" key="2">
    <source>
        <dbReference type="SAM" id="MobiDB-lite"/>
    </source>
</evidence>
<gene>
    <name evidence="5" type="ORF">H2200_008400</name>
</gene>
<dbReference type="InterPro" id="IPR036322">
    <property type="entry name" value="WD40_repeat_dom_sf"/>
</dbReference>
<dbReference type="Gene3D" id="2.130.10.10">
    <property type="entry name" value="YVTN repeat-like/Quinoprotein amine dehydrogenase"/>
    <property type="match status" value="3"/>
</dbReference>